<name>A0A0F9VF07_9ZZZZ</name>
<dbReference type="PANTHER" id="PTHR43628">
    <property type="entry name" value="ACTIVATOR OF C KINASE PROTEIN 1-RELATED"/>
    <property type="match status" value="1"/>
</dbReference>
<dbReference type="InterPro" id="IPR006597">
    <property type="entry name" value="Sel1-like"/>
</dbReference>
<evidence type="ECO:0000313" key="1">
    <source>
        <dbReference type="EMBL" id="KKN64358.1"/>
    </source>
</evidence>
<dbReference type="InterPro" id="IPR011990">
    <property type="entry name" value="TPR-like_helical_dom_sf"/>
</dbReference>
<dbReference type="InterPro" id="IPR052945">
    <property type="entry name" value="Mitotic_Regulator"/>
</dbReference>
<organism evidence="1">
    <name type="scientific">marine sediment metagenome</name>
    <dbReference type="NCBI Taxonomy" id="412755"/>
    <lineage>
        <taxon>unclassified sequences</taxon>
        <taxon>metagenomes</taxon>
        <taxon>ecological metagenomes</taxon>
    </lineage>
</organism>
<dbReference type="AlphaFoldDB" id="A0A0F9VF07"/>
<protein>
    <submittedName>
        <fullName evidence="1">Uncharacterized protein</fullName>
    </submittedName>
</protein>
<dbReference type="Gene3D" id="1.25.40.10">
    <property type="entry name" value="Tetratricopeptide repeat domain"/>
    <property type="match status" value="1"/>
</dbReference>
<dbReference type="Pfam" id="PF08238">
    <property type="entry name" value="Sel1"/>
    <property type="match status" value="4"/>
</dbReference>
<gene>
    <name evidence="1" type="ORF">LCGC14_0492700</name>
</gene>
<reference evidence="1" key="1">
    <citation type="journal article" date="2015" name="Nature">
        <title>Complex archaea that bridge the gap between prokaryotes and eukaryotes.</title>
        <authorList>
            <person name="Spang A."/>
            <person name="Saw J.H."/>
            <person name="Jorgensen S.L."/>
            <person name="Zaremba-Niedzwiedzka K."/>
            <person name="Martijn J."/>
            <person name="Lind A.E."/>
            <person name="van Eijk R."/>
            <person name="Schleper C."/>
            <person name="Guy L."/>
            <person name="Ettema T.J."/>
        </authorList>
    </citation>
    <scope>NUCLEOTIDE SEQUENCE</scope>
</reference>
<dbReference type="SUPFAM" id="SSF81901">
    <property type="entry name" value="HCP-like"/>
    <property type="match status" value="1"/>
</dbReference>
<dbReference type="EMBL" id="LAZR01000558">
    <property type="protein sequence ID" value="KKN64358.1"/>
    <property type="molecule type" value="Genomic_DNA"/>
</dbReference>
<accession>A0A0F9VF07</accession>
<dbReference type="PANTHER" id="PTHR43628:SF1">
    <property type="entry name" value="CHITIN SYNTHASE REGULATORY FACTOR 2-RELATED"/>
    <property type="match status" value="1"/>
</dbReference>
<dbReference type="SMART" id="SM00671">
    <property type="entry name" value="SEL1"/>
    <property type="match status" value="4"/>
</dbReference>
<comment type="caution">
    <text evidence="1">The sequence shown here is derived from an EMBL/GenBank/DDBJ whole genome shotgun (WGS) entry which is preliminary data.</text>
</comment>
<proteinExistence type="predicted"/>
<sequence>MSQFNLKALILAGVLLASPFAHATLEDGIRAANEGEFAVALKEFQYLADKGFAPGIYELAKLYEGGYGVTRDYRKAAALYQQGVKKNHPDSMFALAVLYDEGKGVKLDHQMAVTLFEKAAKKNLPAAQFNLGVMYANGVGVTRDYEAARNWYEKAAANNYSLAQFNLALMYFEGLGMPKDLEKSYIWNTIAEYNGNMQASHSRKLDERKMLPKEIEEAKEKADAIYAKIQVGTYAGEGRLF</sequence>